<feature type="domain" description="N-acetyltransferase" evidence="1">
    <location>
        <begin position="8"/>
        <end position="178"/>
    </location>
</feature>
<sequence length="178" mass="21488">MITVSENIKLREIHNTDCESLFKLMQEIYPPAYQHFWTDNGNWYINSQYLKENILKELSVDNADYYFILFKDEVVGNFRIVWDEKLANLSEEKQVKLHRIYLHQNTQGNGIGKKLLSWLEEKAKEKGYKIIWLDAMNEQPQAFQFYEKLGYQYHSHIFLPFELLHDKVRKMSQVYKKI</sequence>
<dbReference type="PANTHER" id="PTHR43617">
    <property type="entry name" value="L-AMINO ACID N-ACETYLTRANSFERASE"/>
    <property type="match status" value="1"/>
</dbReference>
<dbReference type="CDD" id="cd04301">
    <property type="entry name" value="NAT_SF"/>
    <property type="match status" value="1"/>
</dbReference>
<dbReference type="Gene3D" id="3.40.630.30">
    <property type="match status" value="1"/>
</dbReference>
<organism evidence="2 3">
    <name type="scientific">Polaribacter pectinis</name>
    <dbReference type="NCBI Taxonomy" id="2738844"/>
    <lineage>
        <taxon>Bacteria</taxon>
        <taxon>Pseudomonadati</taxon>
        <taxon>Bacteroidota</taxon>
        <taxon>Flavobacteriia</taxon>
        <taxon>Flavobacteriales</taxon>
        <taxon>Flavobacteriaceae</taxon>
    </lineage>
</organism>
<dbReference type="SUPFAM" id="SSF55729">
    <property type="entry name" value="Acyl-CoA N-acyltransferases (Nat)"/>
    <property type="match status" value="1"/>
</dbReference>
<accession>A0A7G9L8S0</accession>
<evidence type="ECO:0000313" key="3">
    <source>
        <dbReference type="Proteomes" id="UP000515808"/>
    </source>
</evidence>
<keyword evidence="2" id="KW-0808">Transferase</keyword>
<proteinExistence type="predicted"/>
<dbReference type="Pfam" id="PF00583">
    <property type="entry name" value="Acetyltransf_1"/>
    <property type="match status" value="1"/>
</dbReference>
<gene>
    <name evidence="2" type="ORF">H9W90_12570</name>
</gene>
<dbReference type="InterPro" id="IPR016181">
    <property type="entry name" value="Acyl_CoA_acyltransferase"/>
</dbReference>
<dbReference type="KEGG" id="ppec:H9W90_12570"/>
<evidence type="ECO:0000313" key="2">
    <source>
        <dbReference type="EMBL" id="QNM85019.1"/>
    </source>
</evidence>
<dbReference type="GO" id="GO:0016747">
    <property type="term" value="F:acyltransferase activity, transferring groups other than amino-acyl groups"/>
    <property type="evidence" value="ECO:0007669"/>
    <property type="project" value="InterPro"/>
</dbReference>
<dbReference type="InterPro" id="IPR050276">
    <property type="entry name" value="MshD_Acetyltransferase"/>
</dbReference>
<reference evidence="2 3" key="1">
    <citation type="submission" date="2020-08" db="EMBL/GenBank/DDBJ databases">
        <title>Polaribacter sp. L12M9 isolated from gut of the Korean scallop.</title>
        <authorList>
            <person name="Jeong Y.S."/>
        </authorList>
    </citation>
    <scope>NUCLEOTIDE SEQUENCE [LARGE SCALE GENOMIC DNA]</scope>
    <source>
        <strain evidence="2 3">L12M9</strain>
    </source>
</reference>
<dbReference type="InterPro" id="IPR000182">
    <property type="entry name" value="GNAT_dom"/>
</dbReference>
<dbReference type="EMBL" id="CP060695">
    <property type="protein sequence ID" value="QNM85019.1"/>
    <property type="molecule type" value="Genomic_DNA"/>
</dbReference>
<dbReference type="PROSITE" id="PS51186">
    <property type="entry name" value="GNAT"/>
    <property type="match status" value="1"/>
</dbReference>
<dbReference type="AlphaFoldDB" id="A0A7G9L8S0"/>
<dbReference type="PANTHER" id="PTHR43617:SF33">
    <property type="entry name" value="SPORE COAT POLYSACCHARIDE BIOSYNTHESIS PROTEIN SPSD"/>
    <property type="match status" value="1"/>
</dbReference>
<evidence type="ECO:0000259" key="1">
    <source>
        <dbReference type="PROSITE" id="PS51186"/>
    </source>
</evidence>
<name>A0A7G9L8S0_9FLAO</name>
<dbReference type="Proteomes" id="UP000515808">
    <property type="component" value="Chromosome"/>
</dbReference>
<dbReference type="RefSeq" id="WP_187481936.1">
    <property type="nucleotide sequence ID" value="NZ_CP060695.1"/>
</dbReference>
<protein>
    <submittedName>
        <fullName evidence="2">GNAT family N-acetyltransferase</fullName>
    </submittedName>
</protein>
<keyword evidence="3" id="KW-1185">Reference proteome</keyword>